<sequence>MLNELSLRKVNSKANAQSLMSEFVNAASHASVHGFSEIRLYEGAIQTFYQIPLWDDYNIDNWLRDNSVNDDVKDKFRVIIGTFPLFKEEEFIANEQFTRSEFAYNYAGKEEIIFGLGAAYIYNTLAISLISHDCWSNTGVPISHYFMKGDGTDDTVNVEAKNFFDIISFDFHLDWWNKLRVDNLAKSQELWDRRNEFFPHLEFSPEVEDQIKKLGFSKFLFQIIERLKSLNEFAKNWTKGNFDVNGVNGSTNLNISSESDATLKKYGTLRKFTIPGNGKEIFDLHIKTGDLRFHFFADPKKNKIYIGYIGKHLRTVLYK</sequence>
<proteinExistence type="predicted"/>
<comment type="caution">
    <text evidence="1">The sequence shown here is derived from an EMBL/GenBank/DDBJ whole genome shotgun (WGS) entry which is preliminary data.</text>
</comment>
<organism evidence="1 2">
    <name type="scientific">Hufsiella arboris</name>
    <dbReference type="NCBI Taxonomy" id="2695275"/>
    <lineage>
        <taxon>Bacteria</taxon>
        <taxon>Pseudomonadati</taxon>
        <taxon>Bacteroidota</taxon>
        <taxon>Sphingobacteriia</taxon>
        <taxon>Sphingobacteriales</taxon>
        <taxon>Sphingobacteriaceae</taxon>
        <taxon>Hufsiella</taxon>
    </lineage>
</organism>
<accession>A0A7K1YBL2</accession>
<reference evidence="1 2" key="1">
    <citation type="submission" date="2019-11" db="EMBL/GenBank/DDBJ databases">
        <title>Pedobacter sp. HMF7647 Genome sequencing and assembly.</title>
        <authorList>
            <person name="Kang H."/>
            <person name="Kim H."/>
            <person name="Joh K."/>
        </authorList>
    </citation>
    <scope>NUCLEOTIDE SEQUENCE [LARGE SCALE GENOMIC DNA]</scope>
    <source>
        <strain evidence="1 2">HMF7647</strain>
    </source>
</reference>
<dbReference type="RefSeq" id="WP_160845161.1">
    <property type="nucleotide sequence ID" value="NZ_WVHT01000006.1"/>
</dbReference>
<keyword evidence="2" id="KW-1185">Reference proteome</keyword>
<dbReference type="Proteomes" id="UP000466586">
    <property type="component" value="Unassembled WGS sequence"/>
</dbReference>
<dbReference type="AlphaFoldDB" id="A0A7K1YBL2"/>
<evidence type="ECO:0000313" key="1">
    <source>
        <dbReference type="EMBL" id="MXV51976.1"/>
    </source>
</evidence>
<evidence type="ECO:0000313" key="2">
    <source>
        <dbReference type="Proteomes" id="UP000466586"/>
    </source>
</evidence>
<gene>
    <name evidence="1" type="ORF">GS399_13420</name>
</gene>
<name>A0A7K1YBL2_9SPHI</name>
<protein>
    <submittedName>
        <fullName evidence="1">Uncharacterized protein</fullName>
    </submittedName>
</protein>
<dbReference type="EMBL" id="WVHT01000006">
    <property type="protein sequence ID" value="MXV51976.1"/>
    <property type="molecule type" value="Genomic_DNA"/>
</dbReference>